<dbReference type="EMBL" id="CP095353">
    <property type="protein sequence ID" value="XAG67416.1"/>
    <property type="molecule type" value="Genomic_DNA"/>
</dbReference>
<protein>
    <submittedName>
        <fullName evidence="3">Uncharacterized protein</fullName>
    </submittedName>
</protein>
<reference evidence="3" key="1">
    <citation type="submission" date="2022-03" db="EMBL/GenBank/DDBJ databases">
        <title>Sea Food Isolates.</title>
        <authorList>
            <person name="Li c."/>
        </authorList>
    </citation>
    <scope>NUCLEOTIDE SEQUENCE</scope>
    <source>
        <strain evidence="3">19CA06SA08-2</strain>
    </source>
</reference>
<name>A0AAU6U0K4_UNCXX</name>
<evidence type="ECO:0000313" key="3">
    <source>
        <dbReference type="EMBL" id="XAG67426.1"/>
    </source>
</evidence>
<feature type="chain" id="PRO_5043288530" evidence="1">
    <location>
        <begin position="21"/>
        <end position="439"/>
    </location>
</feature>
<organism evidence="3">
    <name type="scientific">bacterium 19CA06SA08-2</name>
    <dbReference type="NCBI Taxonomy" id="2920658"/>
    <lineage>
        <taxon>Bacteria</taxon>
    </lineage>
</organism>
<gene>
    <name evidence="2" type="ORF">MRM75_12085</name>
    <name evidence="3" type="ORF">MRM75_12135</name>
</gene>
<dbReference type="AlphaFoldDB" id="A0AAU6U0K4"/>
<proteinExistence type="predicted"/>
<keyword evidence="1" id="KW-0732">Signal</keyword>
<evidence type="ECO:0000256" key="1">
    <source>
        <dbReference type="SAM" id="SignalP"/>
    </source>
</evidence>
<feature type="signal peptide" evidence="1">
    <location>
        <begin position="1"/>
        <end position="20"/>
    </location>
</feature>
<sequence length="439" mass="48788">MKRLNALPILLFLFSAIASAFSLSSLIKQAEVIKANAVVSASSTAIKVSTTIRGFAANDPYFIKNIDVPKTTFMGHVKGNISSLAKRNAWYAAWLGTMAAAGWAIDELHNQVTTNKIDFKGDCKSQYGTHGTDLTTEQCAKAFVSALGATYVGYSKKFSYQQPAIGNSVYYYAQYKTGGMSGSQEFYVAYKVSSSTSEPVSDDALYDSLITYMLQDKENAAQAFMVPDAYPYPYPQVFPDTVPYIPGVAESDQEALDWYYKGLLQSTNPNAPYYVSPERYQQIASLANQLQQGQTPEGQVSAANSTLKNPLTQKELEETLKKRDIDAKKEAEEISKTDTKPVTDAYKDSKLKEEYDKLKERITDPSKMPQLPPLPAQAQIDLPTYRQCQTVTMNFFNGVLTFPNPDQCQKLEQVKTGLGYLMYVLTALGLIMELFRRVE</sequence>
<accession>A0AAU6U0K4</accession>
<evidence type="ECO:0000313" key="2">
    <source>
        <dbReference type="EMBL" id="XAG67416.1"/>
    </source>
</evidence>
<dbReference type="EMBL" id="CP095353">
    <property type="protein sequence ID" value="XAG67426.1"/>
    <property type="molecule type" value="Genomic_DNA"/>
</dbReference>